<protein>
    <recommendedName>
        <fullName evidence="12">Transmembrane protein 222</fullName>
    </recommendedName>
</protein>
<organism evidence="3 11">
    <name type="scientific">Phytophthora fragariae</name>
    <dbReference type="NCBI Taxonomy" id="53985"/>
    <lineage>
        <taxon>Eukaryota</taxon>
        <taxon>Sar</taxon>
        <taxon>Stramenopiles</taxon>
        <taxon>Oomycota</taxon>
        <taxon>Peronosporomycetes</taxon>
        <taxon>Peronosporales</taxon>
        <taxon>Peronosporaceae</taxon>
        <taxon>Phytophthora</taxon>
    </lineage>
</organism>
<evidence type="ECO:0000313" key="4">
    <source>
        <dbReference type="EMBL" id="KAE9090269.1"/>
    </source>
</evidence>
<evidence type="ECO:0000313" key="3">
    <source>
        <dbReference type="EMBL" id="KAE8989546.1"/>
    </source>
</evidence>
<sequence>METTTTLSSSVAAASPRDDTSLAIDDNELLLTADHSAASRGSGDPRSATIDAAVHRFPFCIVWSPIPILTWFLPFIGHLGLADSKGVIFDFAGPCTIGRDDFAFGAPTRYLQCTVAPDDVAKWDEAMAAGCKIYEKRMHNLCCDNCHSHVAVCLEHADYGGRKRWNMVELCFWMFFRGKYVSIAGFLKSWLPFVFVLALIAIVRSTA</sequence>
<keyword evidence="1" id="KW-1133">Transmembrane helix</keyword>
<dbReference type="EMBL" id="QXFZ01001450">
    <property type="protein sequence ID" value="KAE9090269.1"/>
    <property type="molecule type" value="Genomic_DNA"/>
</dbReference>
<evidence type="ECO:0000313" key="7">
    <source>
        <dbReference type="Proteomes" id="UP000429523"/>
    </source>
</evidence>
<feature type="transmembrane region" description="Helical" evidence="1">
    <location>
        <begin position="180"/>
        <end position="203"/>
    </location>
</feature>
<keyword evidence="8" id="KW-1185">Reference proteome</keyword>
<dbReference type="EMBL" id="QXFW01001522">
    <property type="protein sequence ID" value="KAE8989546.1"/>
    <property type="molecule type" value="Genomic_DNA"/>
</dbReference>
<evidence type="ECO:0000313" key="10">
    <source>
        <dbReference type="Proteomes" id="UP000441208"/>
    </source>
</evidence>
<evidence type="ECO:0000256" key="1">
    <source>
        <dbReference type="SAM" id="Phobius"/>
    </source>
</evidence>
<gene>
    <name evidence="6" type="ORF">PF005_g19212</name>
    <name evidence="5" type="ORF">PF006_g22452</name>
    <name evidence="4" type="ORF">PF007_g19298</name>
    <name evidence="2" type="ORF">PF009_g20403</name>
    <name evidence="3" type="ORF">PF011_g18724</name>
</gene>
<evidence type="ECO:0000313" key="2">
    <source>
        <dbReference type="EMBL" id="KAE8929480.1"/>
    </source>
</evidence>
<evidence type="ECO:0000313" key="11">
    <source>
        <dbReference type="Proteomes" id="UP000460718"/>
    </source>
</evidence>
<dbReference type="Proteomes" id="UP000429523">
    <property type="component" value="Unassembled WGS sequence"/>
</dbReference>
<reference evidence="3 11" key="1">
    <citation type="submission" date="2018-09" db="EMBL/GenBank/DDBJ databases">
        <title>Genomic investigation of the strawberry pathogen Phytophthora fragariae indicates pathogenicity is determined by transcriptional variation in three key races.</title>
        <authorList>
            <person name="Adams T.M."/>
            <person name="Armitage A.D."/>
            <person name="Sobczyk M.K."/>
            <person name="Bates H.J."/>
            <person name="Dunwell J.M."/>
            <person name="Nellist C.F."/>
            <person name="Harrison R.J."/>
        </authorList>
    </citation>
    <scope>NUCLEOTIDE SEQUENCE [LARGE SCALE GENOMIC DNA]</scope>
    <source>
        <strain evidence="6 8">NOV-27</strain>
        <strain evidence="5 9">NOV-5</strain>
        <strain evidence="4 10">NOV-71</strain>
        <strain evidence="2 7">NOV-9</strain>
        <strain evidence="3 11">SCRP245</strain>
    </source>
</reference>
<proteinExistence type="predicted"/>
<dbReference type="Proteomes" id="UP000460718">
    <property type="component" value="Unassembled WGS sequence"/>
</dbReference>
<keyword evidence="1" id="KW-0812">Transmembrane</keyword>
<evidence type="ECO:0000313" key="6">
    <source>
        <dbReference type="EMBL" id="KAE9190542.1"/>
    </source>
</evidence>
<dbReference type="Proteomes" id="UP000440732">
    <property type="component" value="Unassembled WGS sequence"/>
</dbReference>
<evidence type="ECO:0000313" key="8">
    <source>
        <dbReference type="Proteomes" id="UP000433483"/>
    </source>
</evidence>
<dbReference type="Proteomes" id="UP000441208">
    <property type="component" value="Unassembled WGS sequence"/>
</dbReference>
<name>A0A6A3J2U9_9STRA</name>
<evidence type="ECO:0000313" key="9">
    <source>
        <dbReference type="Proteomes" id="UP000440732"/>
    </source>
</evidence>
<keyword evidence="1" id="KW-0472">Membrane</keyword>
<dbReference type="Pfam" id="PF05608">
    <property type="entry name" value="RTE1"/>
    <property type="match status" value="2"/>
</dbReference>
<accession>A0A6A3J2U9</accession>
<dbReference type="Proteomes" id="UP000433483">
    <property type="component" value="Unassembled WGS sequence"/>
</dbReference>
<dbReference type="PANTHER" id="PTHR20921">
    <property type="entry name" value="TRANSMEMBRANE PROTEIN 222"/>
    <property type="match status" value="1"/>
</dbReference>
<evidence type="ECO:0000313" key="5">
    <source>
        <dbReference type="EMBL" id="KAE9102357.1"/>
    </source>
</evidence>
<comment type="caution">
    <text evidence="3">The sequence shown here is derived from an EMBL/GenBank/DDBJ whole genome shotgun (WGS) entry which is preliminary data.</text>
</comment>
<dbReference type="EMBL" id="QXGA01002183">
    <property type="protein sequence ID" value="KAE9102357.1"/>
    <property type="molecule type" value="Genomic_DNA"/>
</dbReference>
<evidence type="ECO:0008006" key="12">
    <source>
        <dbReference type="Google" id="ProtNLM"/>
    </source>
</evidence>
<dbReference type="EMBL" id="QXGF01001511">
    <property type="protein sequence ID" value="KAE8929480.1"/>
    <property type="molecule type" value="Genomic_DNA"/>
</dbReference>
<dbReference type="PANTHER" id="PTHR20921:SF0">
    <property type="entry name" value="TRANSMEMBRANE PROTEIN 222"/>
    <property type="match status" value="1"/>
</dbReference>
<dbReference type="OrthoDB" id="267284at2759"/>
<dbReference type="AlphaFoldDB" id="A0A6A3J2U9"/>
<dbReference type="EMBL" id="QXGB01001455">
    <property type="protein sequence ID" value="KAE9190542.1"/>
    <property type="molecule type" value="Genomic_DNA"/>
</dbReference>
<dbReference type="InterPro" id="IPR008496">
    <property type="entry name" value="TMEM222/RTE1"/>
</dbReference>